<accession>A0ABQ0JKJ6</accession>
<reference evidence="2" key="1">
    <citation type="submission" date="2014-09" db="EMBL/GenBank/DDBJ databases">
        <title>Vibrio variabilis JCM 19239. (C206) whole genome shotgun sequence.</title>
        <authorList>
            <person name="Sawabe T."/>
            <person name="Meirelles P."/>
            <person name="Nakanishi M."/>
            <person name="Sayaka M."/>
            <person name="Hattori M."/>
            <person name="Ohkuma M."/>
        </authorList>
    </citation>
    <scope>NUCLEOTIDE SEQUENCE [LARGE SCALE GENOMIC DNA]</scope>
    <source>
        <strain evidence="2">JCM 19239</strain>
    </source>
</reference>
<sequence length="77" mass="8516">MSFSREQWSALRNAVPMTLTEEDLKELQGINEKLTMQEATDVYLPLSRLLNLYVAASSAAIRYSVSSSGTVSTPHPL</sequence>
<dbReference type="EC" id="2.7.1.33" evidence="1"/>
<dbReference type="Gene3D" id="3.40.50.300">
    <property type="entry name" value="P-loop containing nucleotide triphosphate hydrolases"/>
    <property type="match status" value="1"/>
</dbReference>
<evidence type="ECO:0000313" key="1">
    <source>
        <dbReference type="EMBL" id="GAL29281.1"/>
    </source>
</evidence>
<proteinExistence type="predicted"/>
<comment type="caution">
    <text evidence="1">The sequence shown here is derived from an EMBL/GenBank/DDBJ whole genome shotgun (WGS) entry which is preliminary data.</text>
</comment>
<organism evidence="1 2">
    <name type="scientific">Vibrio variabilis</name>
    <dbReference type="NCBI Taxonomy" id="990271"/>
    <lineage>
        <taxon>Bacteria</taxon>
        <taxon>Pseudomonadati</taxon>
        <taxon>Pseudomonadota</taxon>
        <taxon>Gammaproteobacteria</taxon>
        <taxon>Vibrionales</taxon>
        <taxon>Vibrionaceae</taxon>
        <taxon>Vibrio</taxon>
    </lineage>
</organism>
<keyword evidence="1" id="KW-0418">Kinase</keyword>
<dbReference type="Proteomes" id="UP000029223">
    <property type="component" value="Unassembled WGS sequence"/>
</dbReference>
<dbReference type="EMBL" id="BBMS01000060">
    <property type="protein sequence ID" value="GAL29281.1"/>
    <property type="molecule type" value="Genomic_DNA"/>
</dbReference>
<dbReference type="InterPro" id="IPR027417">
    <property type="entry name" value="P-loop_NTPase"/>
</dbReference>
<protein>
    <submittedName>
        <fullName evidence="1">Pantothenate kinase</fullName>
        <ecNumber evidence="1">2.7.1.33</ecNumber>
    </submittedName>
</protein>
<evidence type="ECO:0000313" key="2">
    <source>
        <dbReference type="Proteomes" id="UP000029223"/>
    </source>
</evidence>
<dbReference type="GO" id="GO:0004594">
    <property type="term" value="F:pantothenate kinase activity"/>
    <property type="evidence" value="ECO:0007669"/>
    <property type="project" value="UniProtKB-EC"/>
</dbReference>
<name>A0ABQ0JKJ6_9VIBR</name>
<keyword evidence="2" id="KW-1185">Reference proteome</keyword>
<keyword evidence="1" id="KW-0808">Transferase</keyword>
<gene>
    <name evidence="1" type="ORF">JCM19239_805</name>
</gene>
<dbReference type="SUPFAM" id="SSF52540">
    <property type="entry name" value="P-loop containing nucleoside triphosphate hydrolases"/>
    <property type="match status" value="1"/>
</dbReference>